<evidence type="ECO:0000256" key="2">
    <source>
        <dbReference type="ARBA" id="ARBA00022606"/>
    </source>
</evidence>
<evidence type="ECO:0000256" key="7">
    <source>
        <dbReference type="ARBA" id="ARBA00023170"/>
    </source>
</evidence>
<protein>
    <submittedName>
        <fullName evidence="10">Uncharacterized protein</fullName>
    </submittedName>
</protein>
<feature type="transmembrane region" description="Helical" evidence="9">
    <location>
        <begin position="121"/>
        <end position="147"/>
    </location>
</feature>
<evidence type="ECO:0000313" key="10">
    <source>
        <dbReference type="EnsemblMetazoa" id="AMIN011465-PA"/>
    </source>
</evidence>
<keyword evidence="5 9" id="KW-1133">Transmembrane helix</keyword>
<dbReference type="GO" id="GO:0004984">
    <property type="term" value="F:olfactory receptor activity"/>
    <property type="evidence" value="ECO:0007669"/>
    <property type="project" value="InterPro"/>
</dbReference>
<keyword evidence="4" id="KW-0552">Olfaction</keyword>
<keyword evidence="7" id="KW-0675">Receptor</keyword>
<dbReference type="PANTHER" id="PTHR21137">
    <property type="entry name" value="ODORANT RECEPTOR"/>
    <property type="match status" value="1"/>
</dbReference>
<dbReference type="STRING" id="112268.A0A182WM36"/>
<keyword evidence="8" id="KW-0807">Transducer</keyword>
<proteinExistence type="predicted"/>
<dbReference type="InterPro" id="IPR004117">
    <property type="entry name" value="7tm6_olfct_rcpt"/>
</dbReference>
<dbReference type="EnsemblMetazoa" id="AMIN011465-RA">
    <property type="protein sequence ID" value="AMIN011465-PA"/>
    <property type="gene ID" value="AMIN011465"/>
</dbReference>
<dbReference type="Pfam" id="PF02949">
    <property type="entry name" value="7tm_6"/>
    <property type="match status" value="1"/>
</dbReference>
<dbReference type="VEuPathDB" id="VectorBase:AMIN011465"/>
<evidence type="ECO:0000256" key="3">
    <source>
        <dbReference type="ARBA" id="ARBA00022692"/>
    </source>
</evidence>
<name>A0A182WM36_9DIPT</name>
<feature type="transmembrane region" description="Helical" evidence="9">
    <location>
        <begin position="251"/>
        <end position="272"/>
    </location>
</feature>
<feature type="transmembrane region" description="Helical" evidence="9">
    <location>
        <begin position="60"/>
        <end position="78"/>
    </location>
</feature>
<comment type="subcellular location">
    <subcellularLocation>
        <location evidence="1">Membrane</location>
        <topology evidence="1">Multi-pass membrane protein</topology>
    </subcellularLocation>
</comment>
<feature type="transmembrane region" description="Helical" evidence="9">
    <location>
        <begin position="167"/>
        <end position="187"/>
    </location>
</feature>
<accession>A0A182WM36</accession>
<evidence type="ECO:0000256" key="5">
    <source>
        <dbReference type="ARBA" id="ARBA00022989"/>
    </source>
</evidence>
<dbReference type="GO" id="GO:0005886">
    <property type="term" value="C:plasma membrane"/>
    <property type="evidence" value="ECO:0007669"/>
    <property type="project" value="TreeGrafter"/>
</dbReference>
<keyword evidence="2" id="KW-0716">Sensory transduction</keyword>
<evidence type="ECO:0000256" key="4">
    <source>
        <dbReference type="ARBA" id="ARBA00022725"/>
    </source>
</evidence>
<feature type="transmembrane region" description="Helical" evidence="9">
    <location>
        <begin position="33"/>
        <end position="54"/>
    </location>
</feature>
<dbReference type="Proteomes" id="UP000075920">
    <property type="component" value="Unassembled WGS sequence"/>
</dbReference>
<sequence>MLKAAQTVDFFRVQSICLRAIGISRRETLTASALYAFSFFTVLVMKLGTVQFAVKHIDEIMLLCDCLGPTFTAYLGLVRQYNLRLHRAEVWNIVDELDALKRSLKSTEIRIVQKYNRIDRFLAWAYLITAMSTGVLFVGVALVLVVLSEQADWKLPLLMDFPFDVKHPVTFTIFFVWCSVAIFWVVLDCVACDSSFGTFSSCLVAHFVIIQERFENLQFDSVGNSQLGMLIEYHKRILQLADRVIDAYKNVILNQLLISSILLCMLGFQLVISADTSIMVVYVAYGTAITIQVTYYCYYGSQLYHESTLVHEAVFKSNWYDADVRTQKMLINCMMRASKPVNAKSGFTEASLPTLKAILNSAGSYVALLMSLME</sequence>
<keyword evidence="3 9" id="KW-0812">Transmembrane</keyword>
<dbReference type="GO" id="GO:0005549">
    <property type="term" value="F:odorant binding"/>
    <property type="evidence" value="ECO:0007669"/>
    <property type="project" value="InterPro"/>
</dbReference>
<organism evidence="10 11">
    <name type="scientific">Anopheles minimus</name>
    <dbReference type="NCBI Taxonomy" id="112268"/>
    <lineage>
        <taxon>Eukaryota</taxon>
        <taxon>Metazoa</taxon>
        <taxon>Ecdysozoa</taxon>
        <taxon>Arthropoda</taxon>
        <taxon>Hexapoda</taxon>
        <taxon>Insecta</taxon>
        <taxon>Pterygota</taxon>
        <taxon>Neoptera</taxon>
        <taxon>Endopterygota</taxon>
        <taxon>Diptera</taxon>
        <taxon>Nematocera</taxon>
        <taxon>Culicoidea</taxon>
        <taxon>Culicidae</taxon>
        <taxon>Anophelinae</taxon>
        <taxon>Anopheles</taxon>
    </lineage>
</organism>
<dbReference type="AlphaFoldDB" id="A0A182WM36"/>
<evidence type="ECO:0000256" key="6">
    <source>
        <dbReference type="ARBA" id="ARBA00023136"/>
    </source>
</evidence>
<evidence type="ECO:0000313" key="11">
    <source>
        <dbReference type="Proteomes" id="UP000075920"/>
    </source>
</evidence>
<keyword evidence="11" id="KW-1185">Reference proteome</keyword>
<dbReference type="PANTHER" id="PTHR21137:SF43">
    <property type="entry name" value="ODORANT RECEPTOR 47A-RELATED"/>
    <property type="match status" value="1"/>
</dbReference>
<evidence type="ECO:0000256" key="8">
    <source>
        <dbReference type="ARBA" id="ARBA00023224"/>
    </source>
</evidence>
<feature type="transmembrane region" description="Helical" evidence="9">
    <location>
        <begin position="278"/>
        <end position="298"/>
    </location>
</feature>
<reference evidence="11" key="1">
    <citation type="submission" date="2013-03" db="EMBL/GenBank/DDBJ databases">
        <title>The Genome Sequence of Anopheles minimus MINIMUS1.</title>
        <authorList>
            <consortium name="The Broad Institute Genomics Platform"/>
            <person name="Neafsey D.E."/>
            <person name="Walton C."/>
            <person name="Walker B."/>
            <person name="Young S.K."/>
            <person name="Zeng Q."/>
            <person name="Gargeya S."/>
            <person name="Fitzgerald M."/>
            <person name="Haas B."/>
            <person name="Abouelleil A."/>
            <person name="Allen A.W."/>
            <person name="Alvarado L."/>
            <person name="Arachchi H.M."/>
            <person name="Berlin A.M."/>
            <person name="Chapman S.B."/>
            <person name="Gainer-Dewar J."/>
            <person name="Goldberg J."/>
            <person name="Griggs A."/>
            <person name="Gujja S."/>
            <person name="Hansen M."/>
            <person name="Howarth C."/>
            <person name="Imamovic A."/>
            <person name="Ireland A."/>
            <person name="Larimer J."/>
            <person name="McCowan C."/>
            <person name="Murphy C."/>
            <person name="Pearson M."/>
            <person name="Poon T.W."/>
            <person name="Priest M."/>
            <person name="Roberts A."/>
            <person name="Saif S."/>
            <person name="Shea T."/>
            <person name="Sisk P."/>
            <person name="Sykes S."/>
            <person name="Wortman J."/>
            <person name="Nusbaum C."/>
            <person name="Birren B."/>
        </authorList>
    </citation>
    <scope>NUCLEOTIDE SEQUENCE [LARGE SCALE GENOMIC DNA]</scope>
    <source>
        <strain evidence="11">MINIMUS1</strain>
    </source>
</reference>
<reference evidence="10" key="2">
    <citation type="submission" date="2020-05" db="UniProtKB">
        <authorList>
            <consortium name="EnsemblMetazoa"/>
        </authorList>
    </citation>
    <scope>IDENTIFICATION</scope>
    <source>
        <strain evidence="10">MINIMUS1</strain>
    </source>
</reference>
<evidence type="ECO:0000256" key="1">
    <source>
        <dbReference type="ARBA" id="ARBA00004141"/>
    </source>
</evidence>
<keyword evidence="6 9" id="KW-0472">Membrane</keyword>
<evidence type="ECO:0000256" key="9">
    <source>
        <dbReference type="SAM" id="Phobius"/>
    </source>
</evidence>
<dbReference type="GO" id="GO:0007165">
    <property type="term" value="P:signal transduction"/>
    <property type="evidence" value="ECO:0007669"/>
    <property type="project" value="UniProtKB-KW"/>
</dbReference>